<proteinExistence type="predicted"/>
<protein>
    <submittedName>
        <fullName evidence="2">Uncharacterized protein</fullName>
    </submittedName>
</protein>
<reference evidence="2" key="2">
    <citation type="submission" date="2021-02" db="EMBL/GenBank/DDBJ databases">
        <authorList>
            <person name="Kimball J.A."/>
            <person name="Haas M.W."/>
            <person name="Macchietto M."/>
            <person name="Kono T."/>
            <person name="Duquette J."/>
            <person name="Shao M."/>
        </authorList>
    </citation>
    <scope>NUCLEOTIDE SEQUENCE</scope>
    <source>
        <tissue evidence="2">Fresh leaf tissue</tissue>
    </source>
</reference>
<dbReference type="EMBL" id="JAAALK010000288">
    <property type="protein sequence ID" value="KAG8052324.1"/>
    <property type="molecule type" value="Genomic_DNA"/>
</dbReference>
<feature type="region of interest" description="Disordered" evidence="1">
    <location>
        <begin position="1"/>
        <end position="26"/>
    </location>
</feature>
<accession>A0A8J5VQ64</accession>
<gene>
    <name evidence="2" type="ORF">GUJ93_ZPchr0001g30018</name>
</gene>
<dbReference type="Proteomes" id="UP000729402">
    <property type="component" value="Unassembled WGS sequence"/>
</dbReference>
<dbReference type="AlphaFoldDB" id="A0A8J5VQ64"/>
<evidence type="ECO:0000313" key="3">
    <source>
        <dbReference type="Proteomes" id="UP000729402"/>
    </source>
</evidence>
<reference evidence="2" key="1">
    <citation type="journal article" date="2021" name="bioRxiv">
        <title>Whole Genome Assembly and Annotation of Northern Wild Rice, Zizania palustris L., Supports a Whole Genome Duplication in the Zizania Genus.</title>
        <authorList>
            <person name="Haas M."/>
            <person name="Kono T."/>
            <person name="Macchietto M."/>
            <person name="Millas R."/>
            <person name="McGilp L."/>
            <person name="Shao M."/>
            <person name="Duquette J."/>
            <person name="Hirsch C.N."/>
            <person name="Kimball J."/>
        </authorList>
    </citation>
    <scope>NUCLEOTIDE SEQUENCE</scope>
    <source>
        <tissue evidence="2">Fresh leaf tissue</tissue>
    </source>
</reference>
<keyword evidence="3" id="KW-1185">Reference proteome</keyword>
<organism evidence="2 3">
    <name type="scientific">Zizania palustris</name>
    <name type="common">Northern wild rice</name>
    <dbReference type="NCBI Taxonomy" id="103762"/>
    <lineage>
        <taxon>Eukaryota</taxon>
        <taxon>Viridiplantae</taxon>
        <taxon>Streptophyta</taxon>
        <taxon>Embryophyta</taxon>
        <taxon>Tracheophyta</taxon>
        <taxon>Spermatophyta</taxon>
        <taxon>Magnoliopsida</taxon>
        <taxon>Liliopsida</taxon>
        <taxon>Poales</taxon>
        <taxon>Poaceae</taxon>
        <taxon>BOP clade</taxon>
        <taxon>Oryzoideae</taxon>
        <taxon>Oryzeae</taxon>
        <taxon>Zizaniinae</taxon>
        <taxon>Zizania</taxon>
    </lineage>
</organism>
<name>A0A8J5VQ64_ZIZPA</name>
<sequence>MVADGATRMAKEADRQEVATRATTEAATTVGDVAKEARRILRGTFNRMKMSVEEMIVEEVQSGQCPDCRAQGGCGLLCSVIKHQHSLLVKTPLPDEAFQEKLNDLEV</sequence>
<evidence type="ECO:0000313" key="2">
    <source>
        <dbReference type="EMBL" id="KAG8052324.1"/>
    </source>
</evidence>
<comment type="caution">
    <text evidence="2">The sequence shown here is derived from an EMBL/GenBank/DDBJ whole genome shotgun (WGS) entry which is preliminary data.</text>
</comment>
<evidence type="ECO:0000256" key="1">
    <source>
        <dbReference type="SAM" id="MobiDB-lite"/>
    </source>
</evidence>
<feature type="compositionally biased region" description="Basic and acidic residues" evidence="1">
    <location>
        <begin position="9"/>
        <end position="18"/>
    </location>
</feature>